<dbReference type="CDD" id="cd00130">
    <property type="entry name" value="PAS"/>
    <property type="match status" value="3"/>
</dbReference>
<dbReference type="EMBL" id="JAVDVX010000006">
    <property type="protein sequence ID" value="MDR7091367.1"/>
    <property type="molecule type" value="Genomic_DNA"/>
</dbReference>
<dbReference type="NCBIfam" id="TIGR00229">
    <property type="entry name" value="sensory_box"/>
    <property type="match status" value="3"/>
</dbReference>
<proteinExistence type="predicted"/>
<feature type="domain" description="PAC" evidence="8">
    <location>
        <begin position="505"/>
        <end position="556"/>
    </location>
</feature>
<evidence type="ECO:0000259" key="7">
    <source>
        <dbReference type="PROSITE" id="PS50112"/>
    </source>
</evidence>
<dbReference type="PANTHER" id="PTHR43304">
    <property type="entry name" value="PHYTOCHROME-LIKE PROTEIN CPH1"/>
    <property type="match status" value="1"/>
</dbReference>
<evidence type="ECO:0000256" key="2">
    <source>
        <dbReference type="ARBA" id="ARBA00012438"/>
    </source>
</evidence>
<name>A0ABU1V1P0_9GAMM</name>
<dbReference type="Pfam" id="PF13426">
    <property type="entry name" value="PAS_9"/>
    <property type="match status" value="1"/>
</dbReference>
<dbReference type="InterPro" id="IPR052162">
    <property type="entry name" value="Sensor_kinase/Photoreceptor"/>
</dbReference>
<accession>A0ABU1V1P0</accession>
<evidence type="ECO:0000256" key="3">
    <source>
        <dbReference type="ARBA" id="ARBA00022553"/>
    </source>
</evidence>
<evidence type="ECO:0000256" key="4">
    <source>
        <dbReference type="ARBA" id="ARBA00022679"/>
    </source>
</evidence>
<dbReference type="EC" id="2.7.13.3" evidence="2"/>
<dbReference type="InterPro" id="IPR003594">
    <property type="entry name" value="HATPase_dom"/>
</dbReference>
<dbReference type="InterPro" id="IPR036890">
    <property type="entry name" value="HATPase_C_sf"/>
</dbReference>
<protein>
    <recommendedName>
        <fullName evidence="2">histidine kinase</fullName>
        <ecNumber evidence="2">2.7.13.3</ecNumber>
    </recommendedName>
</protein>
<sequence length="782" mass="88183">MKAPLSIHEDERLAHLHRLDILDTRREQSFDDIAQLAMTLCEVPIAVVSLIDRDRQWFKSCIGLDAEETPRDLAFCAHAILTPDDLLVVEDALLDDRFNDNALVLGDPYIRFYAGAPLVTSAGYALGTLCIIDRVPRKLSALQLSTLKLLAGQVMQLLQLREANLALAQERENLDDVLKGANLGTWRWNVQTGETVFNARWAEMLGYNLAELAPVSINTWLTLTHPDDLPIAQEQLDKHFRGELTFYECQYRMKHKLGHWIVVFARGRVVSFNTENKPLWMSGTHGDVTELHTSRIRLQENEERLQTMISNFPGAVYRCENDSRWTMLYLSAAVQQLTGYRAEKFIDDSLSMTDITHSDDVPVVYEKVQQALARKETFHVIYRIQRLDTSWRWVEEVGRGVYGENDELKYIDGFIWDITVAEEARTAIQLSEQKLSTLYNQAPVAIISNNFADGRFIECNPEFVRMIGYSADEILHMDYMALTPPEYAQSDKNELQNLLRSGRYGPYEKQYIHRDGHLIPILLNGVLINAPGGEQHIWAFIQDITERKRIEQMKNEFVSAVSHELRTPLTAISGSLGLIVSGVLGDLPLNMKNMLAIANKNAQRLTLLINDLLDMEKLLAGKMAFDMRVQPFLPIIEQSLEANKAYADTFGVSLVLHAQPTNVSVNVDAQRLQQVLANFISNAVKFSPANGQVEIHVVAHEQRVDVAVVDHGPGVSDEFRTRIFQKFAQADSSDSRQRGGTGLGLAISKAFVERMQGTIGFESEPGQGATFFARFPIVNTIG</sequence>
<dbReference type="SUPFAM" id="SSF55781">
    <property type="entry name" value="GAF domain-like"/>
    <property type="match status" value="1"/>
</dbReference>
<dbReference type="PANTHER" id="PTHR43304:SF1">
    <property type="entry name" value="PAC DOMAIN-CONTAINING PROTEIN"/>
    <property type="match status" value="1"/>
</dbReference>
<dbReference type="InterPro" id="IPR035965">
    <property type="entry name" value="PAS-like_dom_sf"/>
</dbReference>
<dbReference type="Gene3D" id="1.10.287.130">
    <property type="match status" value="1"/>
</dbReference>
<dbReference type="InterPro" id="IPR003661">
    <property type="entry name" value="HisK_dim/P_dom"/>
</dbReference>
<dbReference type="CDD" id="cd16922">
    <property type="entry name" value="HATPase_EvgS-ArcB-TorS-like"/>
    <property type="match status" value="1"/>
</dbReference>
<dbReference type="PROSITE" id="PS50112">
    <property type="entry name" value="PAS"/>
    <property type="match status" value="3"/>
</dbReference>
<evidence type="ECO:0000313" key="10">
    <source>
        <dbReference type="Proteomes" id="UP001253595"/>
    </source>
</evidence>
<feature type="domain" description="Histidine kinase" evidence="6">
    <location>
        <begin position="560"/>
        <end position="779"/>
    </location>
</feature>
<evidence type="ECO:0000259" key="6">
    <source>
        <dbReference type="PROSITE" id="PS50109"/>
    </source>
</evidence>
<dbReference type="SUPFAM" id="SSF55785">
    <property type="entry name" value="PYP-like sensor domain (PAS domain)"/>
    <property type="match status" value="3"/>
</dbReference>
<dbReference type="InterPro" id="IPR003018">
    <property type="entry name" value="GAF"/>
</dbReference>
<evidence type="ECO:0000313" key="9">
    <source>
        <dbReference type="EMBL" id="MDR7091367.1"/>
    </source>
</evidence>
<evidence type="ECO:0000259" key="8">
    <source>
        <dbReference type="PROSITE" id="PS50113"/>
    </source>
</evidence>
<reference evidence="9 10" key="1">
    <citation type="submission" date="2023-07" db="EMBL/GenBank/DDBJ databases">
        <title>Sorghum-associated microbial communities from plants grown in Nebraska, USA.</title>
        <authorList>
            <person name="Schachtman D."/>
        </authorList>
    </citation>
    <scope>NUCLEOTIDE SEQUENCE [LARGE SCALE GENOMIC DNA]</scope>
    <source>
        <strain evidence="9 10">BE190</strain>
    </source>
</reference>
<dbReference type="InterPro" id="IPR000700">
    <property type="entry name" value="PAS-assoc_C"/>
</dbReference>
<comment type="caution">
    <text evidence="9">The sequence shown here is derived from an EMBL/GenBank/DDBJ whole genome shotgun (WGS) entry which is preliminary data.</text>
</comment>
<dbReference type="SMART" id="SM00388">
    <property type="entry name" value="HisKA"/>
    <property type="match status" value="1"/>
</dbReference>
<dbReference type="InterPro" id="IPR029016">
    <property type="entry name" value="GAF-like_dom_sf"/>
</dbReference>
<dbReference type="InterPro" id="IPR036097">
    <property type="entry name" value="HisK_dim/P_sf"/>
</dbReference>
<evidence type="ECO:0000256" key="5">
    <source>
        <dbReference type="ARBA" id="ARBA00022777"/>
    </source>
</evidence>
<dbReference type="Gene3D" id="3.30.450.20">
    <property type="entry name" value="PAS domain"/>
    <property type="match status" value="3"/>
</dbReference>
<keyword evidence="3" id="KW-0597">Phosphoprotein</keyword>
<dbReference type="InterPro" id="IPR005467">
    <property type="entry name" value="His_kinase_dom"/>
</dbReference>
<dbReference type="SUPFAM" id="SSF55874">
    <property type="entry name" value="ATPase domain of HSP90 chaperone/DNA topoisomerase II/histidine kinase"/>
    <property type="match status" value="1"/>
</dbReference>
<dbReference type="Proteomes" id="UP001253595">
    <property type="component" value="Unassembled WGS sequence"/>
</dbReference>
<dbReference type="PROSITE" id="PS50109">
    <property type="entry name" value="HIS_KIN"/>
    <property type="match status" value="1"/>
</dbReference>
<dbReference type="SMART" id="SM00086">
    <property type="entry name" value="PAC"/>
    <property type="match status" value="3"/>
</dbReference>
<dbReference type="Pfam" id="PF02518">
    <property type="entry name" value="HATPase_c"/>
    <property type="match status" value="1"/>
</dbReference>
<dbReference type="SMART" id="SM00065">
    <property type="entry name" value="GAF"/>
    <property type="match status" value="1"/>
</dbReference>
<feature type="domain" description="PAS" evidence="7">
    <location>
        <begin position="431"/>
        <end position="502"/>
    </location>
</feature>
<dbReference type="CDD" id="cd00082">
    <property type="entry name" value="HisKA"/>
    <property type="match status" value="1"/>
</dbReference>
<dbReference type="InterPro" id="IPR001610">
    <property type="entry name" value="PAC"/>
</dbReference>
<dbReference type="PRINTS" id="PR00344">
    <property type="entry name" value="BCTRLSENSOR"/>
</dbReference>
<feature type="domain" description="PAS" evidence="7">
    <location>
        <begin position="301"/>
        <end position="375"/>
    </location>
</feature>
<dbReference type="InterPro" id="IPR004358">
    <property type="entry name" value="Sig_transdc_His_kin-like_C"/>
</dbReference>
<dbReference type="Gene3D" id="3.30.450.40">
    <property type="match status" value="1"/>
</dbReference>
<organism evidence="9 10">
    <name type="scientific">Cellvibrio fibrivorans</name>
    <dbReference type="NCBI Taxonomy" id="126350"/>
    <lineage>
        <taxon>Bacteria</taxon>
        <taxon>Pseudomonadati</taxon>
        <taxon>Pseudomonadota</taxon>
        <taxon>Gammaproteobacteria</taxon>
        <taxon>Cellvibrionales</taxon>
        <taxon>Cellvibrionaceae</taxon>
        <taxon>Cellvibrio</taxon>
    </lineage>
</organism>
<dbReference type="PROSITE" id="PS50113">
    <property type="entry name" value="PAC"/>
    <property type="match status" value="1"/>
</dbReference>
<dbReference type="Gene3D" id="3.30.565.10">
    <property type="entry name" value="Histidine kinase-like ATPase, C-terminal domain"/>
    <property type="match status" value="1"/>
</dbReference>
<keyword evidence="10" id="KW-1185">Reference proteome</keyword>
<gene>
    <name evidence="9" type="ORF">J2X05_003402</name>
</gene>
<dbReference type="SMART" id="SM00091">
    <property type="entry name" value="PAS"/>
    <property type="match status" value="3"/>
</dbReference>
<evidence type="ECO:0000256" key="1">
    <source>
        <dbReference type="ARBA" id="ARBA00000085"/>
    </source>
</evidence>
<dbReference type="SUPFAM" id="SSF47384">
    <property type="entry name" value="Homodimeric domain of signal transducing histidine kinase"/>
    <property type="match status" value="1"/>
</dbReference>
<keyword evidence="4" id="KW-0808">Transferase</keyword>
<dbReference type="Pfam" id="PF01590">
    <property type="entry name" value="GAF"/>
    <property type="match status" value="1"/>
</dbReference>
<dbReference type="RefSeq" id="WP_310074607.1">
    <property type="nucleotide sequence ID" value="NZ_JAVDVX010000006.1"/>
</dbReference>
<dbReference type="Pfam" id="PF08447">
    <property type="entry name" value="PAS_3"/>
    <property type="match status" value="2"/>
</dbReference>
<keyword evidence="5" id="KW-0418">Kinase</keyword>
<feature type="domain" description="PAS" evidence="7">
    <location>
        <begin position="170"/>
        <end position="243"/>
    </location>
</feature>
<dbReference type="InterPro" id="IPR013655">
    <property type="entry name" value="PAS_fold_3"/>
</dbReference>
<dbReference type="SMART" id="SM00387">
    <property type="entry name" value="HATPase_c"/>
    <property type="match status" value="1"/>
</dbReference>
<dbReference type="InterPro" id="IPR000014">
    <property type="entry name" value="PAS"/>
</dbReference>
<dbReference type="Pfam" id="PF00512">
    <property type="entry name" value="HisKA"/>
    <property type="match status" value="1"/>
</dbReference>
<comment type="catalytic activity">
    <reaction evidence="1">
        <text>ATP + protein L-histidine = ADP + protein N-phospho-L-histidine.</text>
        <dbReference type="EC" id="2.7.13.3"/>
    </reaction>
</comment>